<evidence type="ECO:0008006" key="3">
    <source>
        <dbReference type="Google" id="ProtNLM"/>
    </source>
</evidence>
<dbReference type="RefSeq" id="WP_149434605.1">
    <property type="nucleotide sequence ID" value="NZ_VTPX01000003.1"/>
</dbReference>
<dbReference type="EMBL" id="VTPX01000003">
    <property type="protein sequence ID" value="KAA0019012.1"/>
    <property type="molecule type" value="Genomic_DNA"/>
</dbReference>
<accession>A0A640WFL8</accession>
<evidence type="ECO:0000313" key="2">
    <source>
        <dbReference type="Proteomes" id="UP000466024"/>
    </source>
</evidence>
<organism evidence="1 2">
    <name type="scientific">Salinicola corii</name>
    <dbReference type="NCBI Taxonomy" id="2606937"/>
    <lineage>
        <taxon>Bacteria</taxon>
        <taxon>Pseudomonadati</taxon>
        <taxon>Pseudomonadota</taxon>
        <taxon>Gammaproteobacteria</taxon>
        <taxon>Oceanospirillales</taxon>
        <taxon>Halomonadaceae</taxon>
        <taxon>Salinicola</taxon>
    </lineage>
</organism>
<comment type="caution">
    <text evidence="1">The sequence shown here is derived from an EMBL/GenBank/DDBJ whole genome shotgun (WGS) entry which is preliminary data.</text>
</comment>
<protein>
    <recommendedName>
        <fullName evidence="3">Sulfotransferase family protein</fullName>
    </recommendedName>
</protein>
<name>A0A640WFL8_9GAMM</name>
<evidence type="ECO:0000313" key="1">
    <source>
        <dbReference type="EMBL" id="KAA0019012.1"/>
    </source>
</evidence>
<gene>
    <name evidence="1" type="ORF">F0A16_06555</name>
</gene>
<dbReference type="AlphaFoldDB" id="A0A640WFL8"/>
<proteinExistence type="predicted"/>
<keyword evidence="2" id="KW-1185">Reference proteome</keyword>
<dbReference type="InterPro" id="IPR027417">
    <property type="entry name" value="P-loop_NTPase"/>
</dbReference>
<dbReference type="Proteomes" id="UP000466024">
    <property type="component" value="Unassembled WGS sequence"/>
</dbReference>
<dbReference type="SUPFAM" id="SSF52540">
    <property type="entry name" value="P-loop containing nucleoside triphosphate hydrolases"/>
    <property type="match status" value="1"/>
</dbReference>
<reference evidence="1 2" key="1">
    <citation type="submission" date="2019-08" db="EMBL/GenBank/DDBJ databases">
        <title>Bioinformatics analysis of the strain L3 and L5.</title>
        <authorList>
            <person name="Li X."/>
        </authorList>
    </citation>
    <scope>NUCLEOTIDE SEQUENCE [LARGE SCALE GENOMIC DNA]</scope>
    <source>
        <strain evidence="1 2">L3</strain>
    </source>
</reference>
<sequence>MEKLILHLGVHKTATTHFQSRFWNSREKLAKKEVSYLGLNETRAFFTSQIGAKKKEIKAEAKLFVKAAKCGLISDENILGGTDKPKGTSAYKDAEGRLGQFLDLVGVDRIETHVTIRDPEAYLISRYCEYLRHYPYLNIGEYFDEMFVRDFSWVPLIEIIKKVTSSEPVVTTFESIFENEEEYLKKVTGVDLEFEPASVSHSVKRSKISQEAYDILSLVAEHYPGHMVRKVLDTIDRNRQLSKSSPLKPFSKSLSEHLKERYEKDKEVLGLA</sequence>